<name>A0A292YGM2_9BACL</name>
<evidence type="ECO:0008006" key="4">
    <source>
        <dbReference type="Google" id="ProtNLM"/>
    </source>
</evidence>
<feature type="transmembrane region" description="Helical" evidence="1">
    <location>
        <begin position="142"/>
        <end position="167"/>
    </location>
</feature>
<keyword evidence="3" id="KW-1185">Reference proteome</keyword>
<dbReference type="AlphaFoldDB" id="A0A292YGM2"/>
<evidence type="ECO:0000256" key="1">
    <source>
        <dbReference type="SAM" id="Phobius"/>
    </source>
</evidence>
<keyword evidence="1" id="KW-1133">Transmembrane helix</keyword>
<evidence type="ECO:0000313" key="2">
    <source>
        <dbReference type="EMBL" id="GAX88528.1"/>
    </source>
</evidence>
<keyword evidence="1" id="KW-0812">Transmembrane</keyword>
<reference evidence="3" key="1">
    <citation type="submission" date="2017-07" db="EMBL/GenBank/DDBJ databases">
        <title>Draft genome sequence of Effusibacillus lacus strain skLN1.</title>
        <authorList>
            <person name="Watanabe M."/>
            <person name="Kojima H."/>
            <person name="Fukui M."/>
        </authorList>
    </citation>
    <scope>NUCLEOTIDE SEQUENCE [LARGE SCALE GENOMIC DNA]</scope>
    <source>
        <strain evidence="3">skLN1</strain>
    </source>
</reference>
<keyword evidence="1" id="KW-0472">Membrane</keyword>
<organism evidence="2 3">
    <name type="scientific">Effusibacillus lacus</name>
    <dbReference type="NCBI Taxonomy" id="1348429"/>
    <lineage>
        <taxon>Bacteria</taxon>
        <taxon>Bacillati</taxon>
        <taxon>Bacillota</taxon>
        <taxon>Bacilli</taxon>
        <taxon>Bacillales</taxon>
        <taxon>Alicyclobacillaceae</taxon>
        <taxon>Effusibacillus</taxon>
    </lineage>
</organism>
<gene>
    <name evidence="2" type="ORF">EFBL_0137</name>
</gene>
<accession>A0A292YGM2</accession>
<feature type="transmembrane region" description="Helical" evidence="1">
    <location>
        <begin position="54"/>
        <end position="74"/>
    </location>
</feature>
<dbReference type="EMBL" id="BDUF01000004">
    <property type="protein sequence ID" value="GAX88528.1"/>
    <property type="molecule type" value="Genomic_DNA"/>
</dbReference>
<comment type="caution">
    <text evidence="2">The sequence shown here is derived from an EMBL/GenBank/DDBJ whole genome shotgun (WGS) entry which is preliminary data.</text>
</comment>
<feature type="transmembrane region" description="Helical" evidence="1">
    <location>
        <begin position="86"/>
        <end position="102"/>
    </location>
</feature>
<sequence>MDAWLDLKTVVWLFPVVFMFHDLEEIITVEGWGRRNRHKLNRLLSARLATNFEKILNMTTAQFAVAVTVILVFVSSSTFLAANEGSYLFFVTCITVAFLHVFTHAGQSLLLGAYTPGVVTAVTIVLPYSAYVYHRLFDSGLIGWQTVGLCVLLSLLAVPVVITALAAGRHMVPSGSGDRCTGKETGLVN</sequence>
<feature type="transmembrane region" description="Helical" evidence="1">
    <location>
        <begin position="109"/>
        <end position="130"/>
    </location>
</feature>
<protein>
    <recommendedName>
        <fullName evidence="4">HXXEE domain-containing protein</fullName>
    </recommendedName>
</protein>
<proteinExistence type="predicted"/>
<dbReference type="Pfam" id="PF13787">
    <property type="entry name" value="HXXEE"/>
    <property type="match status" value="1"/>
</dbReference>
<evidence type="ECO:0000313" key="3">
    <source>
        <dbReference type="Proteomes" id="UP000217785"/>
    </source>
</evidence>
<dbReference type="Proteomes" id="UP000217785">
    <property type="component" value="Unassembled WGS sequence"/>
</dbReference>
<dbReference type="InterPro" id="IPR025671">
    <property type="entry name" value="HXXEE"/>
</dbReference>
<feature type="transmembrane region" description="Helical" evidence="1">
    <location>
        <begin position="12"/>
        <end position="33"/>
    </location>
</feature>